<dbReference type="Proteomes" id="UP000298138">
    <property type="component" value="Unassembled WGS sequence"/>
</dbReference>
<keyword evidence="3" id="KW-1185">Reference proteome</keyword>
<dbReference type="AlphaFoldDB" id="A0A4S2MS16"/>
<proteinExistence type="predicted"/>
<dbReference type="InParanoid" id="A0A4S2MS16"/>
<sequence>MCHHEIFHFPCHHTLTQLTRTCAHHRTCRPTPNPTPIPTPPIPIPTLCAHCSLTNPILALQLRRLDHQKHSDEQRRREKAWLGLVKEFNASLGGIPSTTAHLNTAADNSNPENVLQLMHTRLEQRRRRQQLRENGEVKVRFAAPIVQGKTSKEERRAVRRERGRVYRCVEGLPRDVRREVFSGLTGVVVVGRGVGEVWERAKERERQRREKERGETFGADDGEAVVGGDGRGS</sequence>
<evidence type="ECO:0000313" key="2">
    <source>
        <dbReference type="EMBL" id="TGZ78298.1"/>
    </source>
</evidence>
<organism evidence="2 3">
    <name type="scientific">Ascodesmis nigricans</name>
    <dbReference type="NCBI Taxonomy" id="341454"/>
    <lineage>
        <taxon>Eukaryota</taxon>
        <taxon>Fungi</taxon>
        <taxon>Dikarya</taxon>
        <taxon>Ascomycota</taxon>
        <taxon>Pezizomycotina</taxon>
        <taxon>Pezizomycetes</taxon>
        <taxon>Pezizales</taxon>
        <taxon>Ascodesmidaceae</taxon>
        <taxon>Ascodesmis</taxon>
    </lineage>
</organism>
<name>A0A4S2MS16_9PEZI</name>
<feature type="compositionally biased region" description="Basic and acidic residues" evidence="1">
    <location>
        <begin position="200"/>
        <end position="215"/>
    </location>
</feature>
<evidence type="ECO:0000256" key="1">
    <source>
        <dbReference type="SAM" id="MobiDB-lite"/>
    </source>
</evidence>
<gene>
    <name evidence="2" type="ORF">EX30DRAFT_397933</name>
</gene>
<accession>A0A4S2MS16</accession>
<feature type="region of interest" description="Disordered" evidence="1">
    <location>
        <begin position="200"/>
        <end position="233"/>
    </location>
</feature>
<protein>
    <submittedName>
        <fullName evidence="2">Uncharacterized protein</fullName>
    </submittedName>
</protein>
<reference evidence="2 3" key="1">
    <citation type="submission" date="2019-04" db="EMBL/GenBank/DDBJ databases">
        <title>Comparative genomics and transcriptomics to analyze fruiting body development in filamentous ascomycetes.</title>
        <authorList>
            <consortium name="DOE Joint Genome Institute"/>
            <person name="Lutkenhaus R."/>
            <person name="Traeger S."/>
            <person name="Breuer J."/>
            <person name="Kuo A."/>
            <person name="Lipzen A."/>
            <person name="Pangilinan J."/>
            <person name="Dilworth D."/>
            <person name="Sandor L."/>
            <person name="Poggeler S."/>
            <person name="Barry K."/>
            <person name="Grigoriev I.V."/>
            <person name="Nowrousian M."/>
        </authorList>
    </citation>
    <scope>NUCLEOTIDE SEQUENCE [LARGE SCALE GENOMIC DNA]</scope>
    <source>
        <strain evidence="2 3">CBS 389.68</strain>
    </source>
</reference>
<evidence type="ECO:0000313" key="3">
    <source>
        <dbReference type="Proteomes" id="UP000298138"/>
    </source>
</evidence>
<dbReference type="EMBL" id="ML220143">
    <property type="protein sequence ID" value="TGZ78298.1"/>
    <property type="molecule type" value="Genomic_DNA"/>
</dbReference>